<dbReference type="Proteomes" id="UP000249748">
    <property type="component" value="Unassembled WGS sequence"/>
</dbReference>
<organism evidence="1 2">
    <name type="scientific">Aspergillus costaricaensis CBS 115574</name>
    <dbReference type="NCBI Taxonomy" id="1448317"/>
    <lineage>
        <taxon>Eukaryota</taxon>
        <taxon>Fungi</taxon>
        <taxon>Dikarya</taxon>
        <taxon>Ascomycota</taxon>
        <taxon>Pezizomycotina</taxon>
        <taxon>Eurotiomycetes</taxon>
        <taxon>Eurotiomycetidae</taxon>
        <taxon>Eurotiales</taxon>
        <taxon>Aspergillaceae</taxon>
        <taxon>Aspergillus</taxon>
        <taxon>Aspergillus subgen. Circumdati</taxon>
    </lineage>
</organism>
<proteinExistence type="predicted"/>
<evidence type="ECO:0000313" key="1">
    <source>
        <dbReference type="EMBL" id="RAK91162.1"/>
    </source>
</evidence>
<protein>
    <submittedName>
        <fullName evidence="1">Uncharacterized protein</fullName>
    </submittedName>
</protein>
<accession>A0ACD1ILC9</accession>
<dbReference type="EMBL" id="KZ824542">
    <property type="protein sequence ID" value="RAK91162.1"/>
    <property type="molecule type" value="Genomic_DNA"/>
</dbReference>
<evidence type="ECO:0000313" key="2">
    <source>
        <dbReference type="Proteomes" id="UP000249748"/>
    </source>
</evidence>
<keyword evidence="2" id="KW-1185">Reference proteome</keyword>
<reference evidence="1" key="1">
    <citation type="submission" date="2018-02" db="EMBL/GenBank/DDBJ databases">
        <title>The genomes of Aspergillus section Nigri reveals drivers in fungal speciation.</title>
        <authorList>
            <consortium name="DOE Joint Genome Institute"/>
            <person name="Vesth T.C."/>
            <person name="Nybo J."/>
            <person name="Theobald S."/>
            <person name="Brandl J."/>
            <person name="Frisvad J.C."/>
            <person name="Nielsen K.F."/>
            <person name="Lyhne E.K."/>
            <person name="Kogle M.E."/>
            <person name="Kuo A."/>
            <person name="Riley R."/>
            <person name="Clum A."/>
            <person name="Nolan M."/>
            <person name="Lipzen A."/>
            <person name="Salamov A."/>
            <person name="Henrissat B."/>
            <person name="Wiebenga A."/>
            <person name="De vries R.P."/>
            <person name="Grigoriev I.V."/>
            <person name="Mortensen U.H."/>
            <person name="Andersen M.R."/>
            <person name="Baker S.E."/>
        </authorList>
    </citation>
    <scope>NUCLEOTIDE SEQUENCE</scope>
    <source>
        <strain evidence="1">CBS 115574</strain>
    </source>
</reference>
<sequence>MPFLQHWSIDSHSAAGYPQRSPIVHAGIHIVVAPYPRRRAAPRLRLDRGSGTWRGFRTVFLPLRHPRLLSSTFFPQFFFSLSLLIFLSFLFLSSLHSSSLRLSLSPSLSLLDN</sequence>
<name>A0ACD1ILC9_9EURO</name>
<gene>
    <name evidence="1" type="ORF">BO79DRAFT_79383</name>
</gene>